<feature type="compositionally biased region" description="Basic and acidic residues" evidence="1">
    <location>
        <begin position="53"/>
        <end position="65"/>
    </location>
</feature>
<gene>
    <name evidence="2" type="ORF">PHISCL_02246</name>
</gene>
<accession>A0A3A2ZSW8</accession>
<evidence type="ECO:0000313" key="2">
    <source>
        <dbReference type="EMBL" id="RJE25423.1"/>
    </source>
</evidence>
<dbReference type="InterPro" id="IPR011990">
    <property type="entry name" value="TPR-like_helical_dom_sf"/>
</dbReference>
<keyword evidence="3" id="KW-1185">Reference proteome</keyword>
<organism evidence="2 3">
    <name type="scientific">Aspergillus sclerotialis</name>
    <dbReference type="NCBI Taxonomy" id="2070753"/>
    <lineage>
        <taxon>Eukaryota</taxon>
        <taxon>Fungi</taxon>
        <taxon>Dikarya</taxon>
        <taxon>Ascomycota</taxon>
        <taxon>Pezizomycotina</taxon>
        <taxon>Eurotiomycetes</taxon>
        <taxon>Eurotiomycetidae</taxon>
        <taxon>Eurotiales</taxon>
        <taxon>Aspergillaceae</taxon>
        <taxon>Aspergillus</taxon>
        <taxon>Aspergillus subgen. Polypaecilum</taxon>
    </lineage>
</organism>
<protein>
    <submittedName>
        <fullName evidence="2">Pentatricopeptide repeat protein</fullName>
    </submittedName>
</protein>
<reference evidence="3" key="1">
    <citation type="submission" date="2017-02" db="EMBL/GenBank/DDBJ databases">
        <authorList>
            <person name="Tafer H."/>
            <person name="Lopandic K."/>
        </authorList>
    </citation>
    <scope>NUCLEOTIDE SEQUENCE [LARGE SCALE GENOMIC DNA]</scope>
    <source>
        <strain evidence="3">CBS 366.77</strain>
    </source>
</reference>
<dbReference type="EMBL" id="MVGC01000048">
    <property type="protein sequence ID" value="RJE25423.1"/>
    <property type="molecule type" value="Genomic_DNA"/>
</dbReference>
<dbReference type="Proteomes" id="UP000266188">
    <property type="component" value="Unassembled WGS sequence"/>
</dbReference>
<evidence type="ECO:0000256" key="1">
    <source>
        <dbReference type="SAM" id="MobiDB-lite"/>
    </source>
</evidence>
<dbReference type="PANTHER" id="PTHR47930">
    <property type="entry name" value="YALI0C12947P"/>
    <property type="match status" value="1"/>
</dbReference>
<dbReference type="Gene3D" id="1.25.40.10">
    <property type="entry name" value="Tetratricopeptide repeat domain"/>
    <property type="match status" value="1"/>
</dbReference>
<dbReference type="AlphaFoldDB" id="A0A3A2ZSW8"/>
<sequence length="860" mass="97459">MLRQAVQGARWYQHVVPRSSPISRPVLRAFSAIAPRSTHYGGPNDKVNFYEQSTRRSKDRRRVDPEAEENAERDEVGNELSRLDRDLAVLQEGPFSPNSPFMKSLPEKDRAVALEALRKYEENEGKNESKAGLDQVFDSELDDILKQEFEGLAKEQENWQTERDTDTPSIPAPQPFEVVLPDSQTHPYVDMLNKCLRLFAKDTSDDSLRQEIWRWYRRCKHSCPEFLESMSDETVDLIWNSQSAGKVARSTRMTHLETLVEDSMSIGKPLPPSHILAYLETLHLDGKTNQALAQWKEHQAALSQTEEDSDAYWKLGVQLLADTGNPQSAQSTALALLAENKSCDPHILIPVITSWGRQPGEKAEITAWKLYLQLKTLLGSDMTMEDYDNISINLLKAGRLDTAVAVFKDMMVTYQDPTKDSTALYKAALGLAGNLQASSITEKEVNKVSLSALTFLPKRFQNRFFYASWMKKLIGMGEVDSAALVIELMYERGVKPDSKHLNGVIAGWLRDGSPTSRAKAEQLGWAMIQQRIDMVWARTSSGNSPQVHSPEEPEKIRIPTWMQRDVPAGTIETFAILLPYYTRRSDDDMVRYLVKCLGDAQLQPNSFFMNHLLYIELRRHNLGTVWQKYRSMAMTVMPDLETYACLWDTGKVQYDVGRAKKFAEDFPSARELYSEMMAWYSQLTDRGRAETQEGFPRELYDQIIRCFCLSKDLPGTIVALYSQGIDFGFFPDDNTARMVVIQVARLAGVPPDTPSRRLRRLKSTPKSKENIAYVNRLLEILSARKAAVLEDQGLTIDNLDPMEKQQYQLEILGTLLRIVMTRTGTDPALVEDEIAAVAKEMGVPGIYLGSPLEKDEGLLQ</sequence>
<evidence type="ECO:0000313" key="3">
    <source>
        <dbReference type="Proteomes" id="UP000266188"/>
    </source>
</evidence>
<feature type="region of interest" description="Disordered" evidence="1">
    <location>
        <begin position="36"/>
        <end position="78"/>
    </location>
</feature>
<name>A0A3A2ZSW8_9EURO</name>
<dbReference type="PANTHER" id="PTHR47930:SF2">
    <property type="entry name" value="PENTATRICOPEPTIDE REPEAT PROTEIN (AFU_ORTHOLOGUE AFUA_8G04250)"/>
    <property type="match status" value="1"/>
</dbReference>
<proteinExistence type="predicted"/>
<comment type="caution">
    <text evidence="2">The sequence shown here is derived from an EMBL/GenBank/DDBJ whole genome shotgun (WGS) entry which is preliminary data.</text>
</comment>
<dbReference type="OrthoDB" id="185373at2759"/>